<evidence type="ECO:0000313" key="3">
    <source>
        <dbReference type="EMBL" id="MCP2272031.1"/>
    </source>
</evidence>
<accession>A0ABT1IHJ9</accession>
<proteinExistence type="predicted"/>
<dbReference type="SUPFAM" id="SSF81296">
    <property type="entry name" value="E set domains"/>
    <property type="match status" value="1"/>
</dbReference>
<keyword evidence="4" id="KW-1185">Reference proteome</keyword>
<evidence type="ECO:0000256" key="1">
    <source>
        <dbReference type="SAM" id="SignalP"/>
    </source>
</evidence>
<keyword evidence="1" id="KW-0732">Signal</keyword>
<dbReference type="InterPro" id="IPR025141">
    <property type="entry name" value="DUF4082"/>
</dbReference>
<evidence type="ECO:0000259" key="2">
    <source>
        <dbReference type="Pfam" id="PF13313"/>
    </source>
</evidence>
<dbReference type="RefSeq" id="WP_253888980.1">
    <property type="nucleotide sequence ID" value="NZ_BAAAVB010000015.1"/>
</dbReference>
<dbReference type="Pfam" id="PF13313">
    <property type="entry name" value="DUF4082"/>
    <property type="match status" value="1"/>
</dbReference>
<gene>
    <name evidence="3" type="ORF">LV75_004550</name>
</gene>
<sequence>MFRRLVALIAVVLLVPLTASAAVPPDRVLSWIDSPGPDNVLPLGSPVLLAGTARHSVWSGAPEQPITAVDLSFDGGQTWVGAVVGKRYSATTWSLIHTFTSPGPVTVLSRASTATEVQAAPLEQAHYWVGSGPLPALPCTECSLRLPTRADVSYVDIDPDPRPVELGVRFEVDRAGHIQSIWGGNNYSEGEGTRTARLWNTDGELLGEAPEGSPRTSEFVFDPPVAVEPGKTYVASYVVPWGHYPVVEGYFTASVVQSPFIINENAGVYRYTDEGSEGVPTQTYRGSSYSVVPVFTS</sequence>
<reference evidence="3 4" key="1">
    <citation type="submission" date="2022-06" db="EMBL/GenBank/DDBJ databases">
        <title>Genomic Encyclopedia of Archaeal and Bacterial Type Strains, Phase II (KMG-II): from individual species to whole genera.</title>
        <authorList>
            <person name="Goeker M."/>
        </authorList>
    </citation>
    <scope>NUCLEOTIDE SEQUENCE [LARGE SCALE GENOMIC DNA]</scope>
    <source>
        <strain evidence="3 4">DSM 44255</strain>
    </source>
</reference>
<evidence type="ECO:0000313" key="4">
    <source>
        <dbReference type="Proteomes" id="UP001205185"/>
    </source>
</evidence>
<dbReference type="InterPro" id="IPR014756">
    <property type="entry name" value="Ig_E-set"/>
</dbReference>
<protein>
    <recommendedName>
        <fullName evidence="2">DUF4082 domain-containing protein</fullName>
    </recommendedName>
</protein>
<feature type="domain" description="DUF4082" evidence="2">
    <location>
        <begin position="158"/>
        <end position="291"/>
    </location>
</feature>
<dbReference type="EMBL" id="JAMTCO010000011">
    <property type="protein sequence ID" value="MCP2272031.1"/>
    <property type="molecule type" value="Genomic_DNA"/>
</dbReference>
<comment type="caution">
    <text evidence="3">The sequence shown here is derived from an EMBL/GenBank/DDBJ whole genome shotgun (WGS) entry which is preliminary data.</text>
</comment>
<organism evidence="3 4">
    <name type="scientific">Actinokineospora diospyrosa</name>
    <dbReference type="NCBI Taxonomy" id="103728"/>
    <lineage>
        <taxon>Bacteria</taxon>
        <taxon>Bacillati</taxon>
        <taxon>Actinomycetota</taxon>
        <taxon>Actinomycetes</taxon>
        <taxon>Pseudonocardiales</taxon>
        <taxon>Pseudonocardiaceae</taxon>
        <taxon>Actinokineospora</taxon>
    </lineage>
</organism>
<feature type="chain" id="PRO_5045408279" description="DUF4082 domain-containing protein" evidence="1">
    <location>
        <begin position="22"/>
        <end position="297"/>
    </location>
</feature>
<dbReference type="Proteomes" id="UP001205185">
    <property type="component" value="Unassembled WGS sequence"/>
</dbReference>
<feature type="signal peptide" evidence="1">
    <location>
        <begin position="1"/>
        <end position="21"/>
    </location>
</feature>
<name>A0ABT1IHJ9_9PSEU</name>
<dbReference type="Gene3D" id="2.60.40.650">
    <property type="match status" value="1"/>
</dbReference>